<gene>
    <name evidence="1" type="ORF">G0028_04575</name>
</gene>
<sequence>MNQNKIELLASANWTRTKWDLSWQSIIELSELLPIVGESYEIVLLESEGENTSNGIYDLLWLPPHSELNGLDDRPTEVLKAHVIKAELVEGEWFRNEYGYLIGKKFRAKIISVHRIIEILSQLHVSNDKRLEGYFNLDRSKISYYEWDDYLYLTQSAEYVKDEFLFVKNREGYSLIFMNNSVSYSYQCEVCKVELTPLQNIFIQNLLKMGEKLRPISQISVADKQVQGALYY</sequence>
<dbReference type="RefSeq" id="WP_180047683.1">
    <property type="nucleotide sequence ID" value="NZ_CP048659.1"/>
</dbReference>
<organism evidence="1 2">
    <name type="scientific">Acinetobacter piscicola</name>
    <dbReference type="NCBI Taxonomy" id="2006115"/>
    <lineage>
        <taxon>Bacteria</taxon>
        <taxon>Pseudomonadati</taxon>
        <taxon>Pseudomonadota</taxon>
        <taxon>Gammaproteobacteria</taxon>
        <taxon>Moraxellales</taxon>
        <taxon>Moraxellaceae</taxon>
        <taxon>Acinetobacter</taxon>
    </lineage>
</organism>
<evidence type="ECO:0000313" key="2">
    <source>
        <dbReference type="Proteomes" id="UP000593966"/>
    </source>
</evidence>
<protein>
    <submittedName>
        <fullName evidence="1">Uncharacterized protein</fullName>
    </submittedName>
</protein>
<proteinExistence type="predicted"/>
<name>A0A7S6VUN4_9GAMM</name>
<keyword evidence="2" id="KW-1185">Reference proteome</keyword>
<evidence type="ECO:0000313" key="1">
    <source>
        <dbReference type="EMBL" id="QOW45233.1"/>
    </source>
</evidence>
<reference evidence="1 2" key="1">
    <citation type="submission" date="2020-02" db="EMBL/GenBank/DDBJ databases">
        <title>Tigecycline-resistant Acinetobacter species from pigs and migratory birds.</title>
        <authorList>
            <person name="Chen C."/>
            <person name="Sun J."/>
            <person name="Liao X.-P."/>
            <person name="Liu Y.-H."/>
        </authorList>
    </citation>
    <scope>NUCLEOTIDE SEQUENCE [LARGE SCALE GENOMIC DNA]</scope>
    <source>
        <strain evidence="1 2">YH12207_T</strain>
    </source>
</reference>
<dbReference type="Proteomes" id="UP000593966">
    <property type="component" value="Chromosome"/>
</dbReference>
<dbReference type="AlphaFoldDB" id="A0A7S6VUN4"/>
<dbReference type="EMBL" id="CP048659">
    <property type="protein sequence ID" value="QOW45233.1"/>
    <property type="molecule type" value="Genomic_DNA"/>
</dbReference>
<accession>A0A7S6VUN4</accession>